<feature type="transmembrane region" description="Helical" evidence="1">
    <location>
        <begin position="86"/>
        <end position="107"/>
    </location>
</feature>
<dbReference type="EMBL" id="MCFJ01000006">
    <property type="protein sequence ID" value="ORY65254.1"/>
    <property type="molecule type" value="Genomic_DNA"/>
</dbReference>
<keyword evidence="3" id="KW-1185">Reference proteome</keyword>
<comment type="caution">
    <text evidence="2">The sequence shown here is derived from an EMBL/GenBank/DDBJ whole genome shotgun (WGS) entry which is preliminary data.</text>
</comment>
<evidence type="ECO:0008006" key="4">
    <source>
        <dbReference type="Google" id="ProtNLM"/>
    </source>
</evidence>
<reference evidence="2 3" key="1">
    <citation type="submission" date="2016-07" db="EMBL/GenBank/DDBJ databases">
        <title>Pervasive Adenine N6-methylation of Active Genes in Fungi.</title>
        <authorList>
            <consortium name="DOE Joint Genome Institute"/>
            <person name="Mondo S.J."/>
            <person name="Dannebaum R.O."/>
            <person name="Kuo R.C."/>
            <person name="Labutti K."/>
            <person name="Haridas S."/>
            <person name="Kuo A."/>
            <person name="Salamov A."/>
            <person name="Ahrendt S.R."/>
            <person name="Lipzen A."/>
            <person name="Sullivan W."/>
            <person name="Andreopoulos W.B."/>
            <person name="Clum A."/>
            <person name="Lindquist E."/>
            <person name="Daum C."/>
            <person name="Ramamoorthy G.K."/>
            <person name="Gryganskyi A."/>
            <person name="Culley D."/>
            <person name="Magnuson J.K."/>
            <person name="James T.Y."/>
            <person name="O'Malley M.A."/>
            <person name="Stajich J.E."/>
            <person name="Spatafora J.W."/>
            <person name="Visel A."/>
            <person name="Grigoriev I.V."/>
        </authorList>
    </citation>
    <scope>NUCLEOTIDE SEQUENCE [LARGE SCALE GENOMIC DNA]</scope>
    <source>
        <strain evidence="2 3">CBS 129021</strain>
    </source>
</reference>
<dbReference type="GeneID" id="63772101"/>
<dbReference type="RefSeq" id="XP_040716406.1">
    <property type="nucleotide sequence ID" value="XM_040855889.1"/>
</dbReference>
<keyword evidence="1" id="KW-0812">Transmembrane</keyword>
<keyword evidence="1" id="KW-1133">Transmembrane helix</keyword>
<keyword evidence="1" id="KW-0472">Membrane</keyword>
<dbReference type="AlphaFoldDB" id="A0A1Y2E1M8"/>
<proteinExistence type="predicted"/>
<sequence length="199" mass="22036">MTRMIVYSVALGVFVAATVMTITSILTPNWVTYTVSAENTNATFSHHMGLHQSCSSTADPNCRRFPDDDDCRGDQFFCSMWRSSGFLMSFATIVELATAVSFVVVMAGGKYKREEGWKLIGGLLLADAVIEFFGMGLIAYLFDHDQMFTVPGWKLDYSWILCTVSASVSVLLAIVLGTSAYLLPPEDDYEYLEDPIDDV</sequence>
<gene>
    <name evidence="2" type="ORF">BCR38DRAFT_341706</name>
</gene>
<feature type="transmembrane region" description="Helical" evidence="1">
    <location>
        <begin position="157"/>
        <end position="183"/>
    </location>
</feature>
<dbReference type="InParanoid" id="A0A1Y2E1M8"/>
<accession>A0A1Y2E1M8</accession>
<name>A0A1Y2E1M8_9PEZI</name>
<feature type="transmembrane region" description="Helical" evidence="1">
    <location>
        <begin position="119"/>
        <end position="142"/>
    </location>
</feature>
<evidence type="ECO:0000313" key="3">
    <source>
        <dbReference type="Proteomes" id="UP000193689"/>
    </source>
</evidence>
<evidence type="ECO:0000256" key="1">
    <source>
        <dbReference type="SAM" id="Phobius"/>
    </source>
</evidence>
<dbReference type="OrthoDB" id="61370at2759"/>
<organism evidence="2 3">
    <name type="scientific">Pseudomassariella vexata</name>
    <dbReference type="NCBI Taxonomy" id="1141098"/>
    <lineage>
        <taxon>Eukaryota</taxon>
        <taxon>Fungi</taxon>
        <taxon>Dikarya</taxon>
        <taxon>Ascomycota</taxon>
        <taxon>Pezizomycotina</taxon>
        <taxon>Sordariomycetes</taxon>
        <taxon>Xylariomycetidae</taxon>
        <taxon>Amphisphaeriales</taxon>
        <taxon>Pseudomassariaceae</taxon>
        <taxon>Pseudomassariella</taxon>
    </lineage>
</organism>
<protein>
    <recommendedName>
        <fullName evidence="4">Pre-mRNA splicing factor</fullName>
    </recommendedName>
</protein>
<feature type="transmembrane region" description="Helical" evidence="1">
    <location>
        <begin position="5"/>
        <end position="26"/>
    </location>
</feature>
<dbReference type="Proteomes" id="UP000193689">
    <property type="component" value="Unassembled WGS sequence"/>
</dbReference>
<evidence type="ECO:0000313" key="2">
    <source>
        <dbReference type="EMBL" id="ORY65254.1"/>
    </source>
</evidence>
<dbReference type="Gene3D" id="1.20.140.150">
    <property type="match status" value="1"/>
</dbReference>